<keyword evidence="3" id="KW-1185">Reference proteome</keyword>
<feature type="region of interest" description="Disordered" evidence="1">
    <location>
        <begin position="261"/>
        <end position="294"/>
    </location>
</feature>
<feature type="compositionally biased region" description="Polar residues" evidence="1">
    <location>
        <begin position="1"/>
        <end position="23"/>
    </location>
</feature>
<name>A0A165F4C4_9BASI</name>
<proteinExistence type="predicted"/>
<evidence type="ECO:0000313" key="2">
    <source>
        <dbReference type="EMBL" id="KZT56159.1"/>
    </source>
</evidence>
<accession>A0A165F4C4</accession>
<dbReference type="EMBL" id="KV423982">
    <property type="protein sequence ID" value="KZT56159.1"/>
    <property type="molecule type" value="Genomic_DNA"/>
</dbReference>
<dbReference type="OrthoDB" id="3361358at2759"/>
<protein>
    <submittedName>
        <fullName evidence="2">Uncharacterized protein</fullName>
    </submittedName>
</protein>
<organism evidence="2 3">
    <name type="scientific">Calocera cornea HHB12733</name>
    <dbReference type="NCBI Taxonomy" id="1353952"/>
    <lineage>
        <taxon>Eukaryota</taxon>
        <taxon>Fungi</taxon>
        <taxon>Dikarya</taxon>
        <taxon>Basidiomycota</taxon>
        <taxon>Agaricomycotina</taxon>
        <taxon>Dacrymycetes</taxon>
        <taxon>Dacrymycetales</taxon>
        <taxon>Dacrymycetaceae</taxon>
        <taxon>Calocera</taxon>
    </lineage>
</organism>
<feature type="compositionally biased region" description="Polar residues" evidence="1">
    <location>
        <begin position="130"/>
        <end position="139"/>
    </location>
</feature>
<feature type="region of interest" description="Disordered" evidence="1">
    <location>
        <begin position="1"/>
        <end position="199"/>
    </location>
</feature>
<evidence type="ECO:0000313" key="3">
    <source>
        <dbReference type="Proteomes" id="UP000076842"/>
    </source>
</evidence>
<gene>
    <name evidence="2" type="ORF">CALCODRAFT_497729</name>
</gene>
<dbReference type="AlphaFoldDB" id="A0A165F4C4"/>
<feature type="compositionally biased region" description="Acidic residues" evidence="1">
    <location>
        <begin position="142"/>
        <end position="155"/>
    </location>
</feature>
<feature type="compositionally biased region" description="Basic and acidic residues" evidence="1">
    <location>
        <begin position="157"/>
        <end position="168"/>
    </location>
</feature>
<feature type="compositionally biased region" description="Polar residues" evidence="1">
    <location>
        <begin position="184"/>
        <end position="199"/>
    </location>
</feature>
<evidence type="ECO:0000256" key="1">
    <source>
        <dbReference type="SAM" id="MobiDB-lite"/>
    </source>
</evidence>
<feature type="compositionally biased region" description="Basic and acidic residues" evidence="1">
    <location>
        <begin position="66"/>
        <end position="78"/>
    </location>
</feature>
<reference evidence="2 3" key="1">
    <citation type="journal article" date="2016" name="Mol. Biol. Evol.">
        <title>Comparative Genomics of Early-Diverging Mushroom-Forming Fungi Provides Insights into the Origins of Lignocellulose Decay Capabilities.</title>
        <authorList>
            <person name="Nagy L.G."/>
            <person name="Riley R."/>
            <person name="Tritt A."/>
            <person name="Adam C."/>
            <person name="Daum C."/>
            <person name="Floudas D."/>
            <person name="Sun H."/>
            <person name="Yadav J.S."/>
            <person name="Pangilinan J."/>
            <person name="Larsson K.H."/>
            <person name="Matsuura K."/>
            <person name="Barry K."/>
            <person name="Labutti K."/>
            <person name="Kuo R."/>
            <person name="Ohm R.A."/>
            <person name="Bhattacharya S.S."/>
            <person name="Shirouzu T."/>
            <person name="Yoshinaga Y."/>
            <person name="Martin F.M."/>
            <person name="Grigoriev I.V."/>
            <person name="Hibbett D.S."/>
        </authorList>
    </citation>
    <scope>NUCLEOTIDE SEQUENCE [LARGE SCALE GENOMIC DNA]</scope>
    <source>
        <strain evidence="2 3">HHB12733</strain>
    </source>
</reference>
<sequence length="379" mass="40517">MPQTVAIVASTQGHSQTGFSNAQRRPPGRPRPNSNRIHNRSHSSTKLASAGLALTQAHPEGAALNEESKPRRNIRSVEDITSLRPNGSSASLNRPRPSSRLSSRRSAMRQPSVEENTKVGGAADDEEWTSESGASSPTQAPDDGEQDDDEGDGYDGPEIRIRSHRAEPHSSQISEPASVERNRTPTPTLQKTSADPSALSVQTQFPALPSIDTSSNKALYRAPRSPHTPGRLRPMSLIRPPSFASVAVTAPPVLDKHPVILSGPESPASDFLPESPKPGSLTHDRTPSIAPSLSSVVPSRVRTISGMSGASAAASRAMDALSRANANTHLASHFPHAPPQDQVHHLLPSKLVTSHMTVKRYWTPVDDAVARIRPAMKAL</sequence>
<feature type="compositionally biased region" description="Low complexity" evidence="1">
    <location>
        <begin position="88"/>
        <end position="101"/>
    </location>
</feature>
<dbReference type="InParanoid" id="A0A165F4C4"/>
<dbReference type="Proteomes" id="UP000076842">
    <property type="component" value="Unassembled WGS sequence"/>
</dbReference>